<evidence type="ECO:0000313" key="4">
    <source>
        <dbReference type="EMBL" id="QDV33475.1"/>
    </source>
</evidence>
<dbReference type="InterPro" id="IPR004843">
    <property type="entry name" value="Calcineurin-like_PHP"/>
</dbReference>
<dbReference type="InterPro" id="IPR051158">
    <property type="entry name" value="Metallophosphoesterase_sf"/>
</dbReference>
<dbReference type="Gene3D" id="3.60.21.10">
    <property type="match status" value="1"/>
</dbReference>
<dbReference type="GO" id="GO:0008758">
    <property type="term" value="F:UDP-2,3-diacylglucosamine hydrolase activity"/>
    <property type="evidence" value="ECO:0007669"/>
    <property type="project" value="TreeGrafter"/>
</dbReference>
<keyword evidence="5" id="KW-1185">Reference proteome</keyword>
<keyword evidence="2" id="KW-0378">Hydrolase</keyword>
<dbReference type="Proteomes" id="UP000317835">
    <property type="component" value="Chromosome"/>
</dbReference>
<dbReference type="RefSeq" id="WP_145267842.1">
    <property type="nucleotide sequence ID" value="NZ_CP036426.1"/>
</dbReference>
<evidence type="ECO:0000256" key="2">
    <source>
        <dbReference type="ARBA" id="ARBA00022801"/>
    </source>
</evidence>
<organism evidence="4 5">
    <name type="scientific">Tautonia plasticadhaerens</name>
    <dbReference type="NCBI Taxonomy" id="2527974"/>
    <lineage>
        <taxon>Bacteria</taxon>
        <taxon>Pseudomonadati</taxon>
        <taxon>Planctomycetota</taxon>
        <taxon>Planctomycetia</taxon>
        <taxon>Isosphaerales</taxon>
        <taxon>Isosphaeraceae</taxon>
        <taxon>Tautonia</taxon>
    </lineage>
</organism>
<feature type="domain" description="Calcineurin-like phosphoesterase" evidence="3">
    <location>
        <begin position="1"/>
        <end position="235"/>
    </location>
</feature>
<dbReference type="OrthoDB" id="9780884at2"/>
<dbReference type="KEGG" id="tpla:ElP_13480"/>
<dbReference type="GO" id="GO:0009245">
    <property type="term" value="P:lipid A biosynthetic process"/>
    <property type="evidence" value="ECO:0007669"/>
    <property type="project" value="TreeGrafter"/>
</dbReference>
<dbReference type="AlphaFoldDB" id="A0A518GY15"/>
<evidence type="ECO:0000256" key="1">
    <source>
        <dbReference type="ARBA" id="ARBA00022723"/>
    </source>
</evidence>
<sequence length="281" mass="30961">MRLAWATDIHLNFVDRETAGRFCEEVEGSGADRLVISGDIAESFDLGETLGFLADRLPCPIDFVLGNHDYYGSRIADIRAAMAEVTRRITPLNWLPESGVLSICPEVALLGHDGWGDARLGDFAGSTIRLNDYRLIGELSGLDRMSLARVLRSLGDEAASFARRALPHALQRHRSAIFATHVPPFRESCVFKGRVANDEWAPHFSCGSLGDALVEVMTRSPDRRLLVLCGHVHNPAVARILPNLVAMTGGAEYRRPEVCRVFDVPADLDALFEDQDRPVTV</sequence>
<keyword evidence="1" id="KW-0479">Metal-binding</keyword>
<dbReference type="GO" id="GO:0016020">
    <property type="term" value="C:membrane"/>
    <property type="evidence" value="ECO:0007669"/>
    <property type="project" value="GOC"/>
</dbReference>
<gene>
    <name evidence="4" type="ORF">ElP_13480</name>
</gene>
<evidence type="ECO:0000259" key="3">
    <source>
        <dbReference type="Pfam" id="PF00149"/>
    </source>
</evidence>
<reference evidence="4 5" key="1">
    <citation type="submission" date="2019-02" db="EMBL/GenBank/DDBJ databases">
        <title>Deep-cultivation of Planctomycetes and their phenomic and genomic characterization uncovers novel biology.</title>
        <authorList>
            <person name="Wiegand S."/>
            <person name="Jogler M."/>
            <person name="Boedeker C."/>
            <person name="Pinto D."/>
            <person name="Vollmers J."/>
            <person name="Rivas-Marin E."/>
            <person name="Kohn T."/>
            <person name="Peeters S.H."/>
            <person name="Heuer A."/>
            <person name="Rast P."/>
            <person name="Oberbeckmann S."/>
            <person name="Bunk B."/>
            <person name="Jeske O."/>
            <person name="Meyerdierks A."/>
            <person name="Storesund J.E."/>
            <person name="Kallscheuer N."/>
            <person name="Luecker S."/>
            <person name="Lage O.M."/>
            <person name="Pohl T."/>
            <person name="Merkel B.J."/>
            <person name="Hornburger P."/>
            <person name="Mueller R.-W."/>
            <person name="Bruemmer F."/>
            <person name="Labrenz M."/>
            <person name="Spormann A.M."/>
            <person name="Op den Camp H."/>
            <person name="Overmann J."/>
            <person name="Amann R."/>
            <person name="Jetten M.S.M."/>
            <person name="Mascher T."/>
            <person name="Medema M.H."/>
            <person name="Devos D.P."/>
            <person name="Kaster A.-K."/>
            <person name="Ovreas L."/>
            <person name="Rohde M."/>
            <person name="Galperin M.Y."/>
            <person name="Jogler C."/>
        </authorList>
    </citation>
    <scope>NUCLEOTIDE SEQUENCE [LARGE SCALE GENOMIC DNA]</scope>
    <source>
        <strain evidence="4 5">ElP</strain>
    </source>
</reference>
<dbReference type="GO" id="GO:0046872">
    <property type="term" value="F:metal ion binding"/>
    <property type="evidence" value="ECO:0007669"/>
    <property type="project" value="UniProtKB-KW"/>
</dbReference>
<protein>
    <submittedName>
        <fullName evidence="4">Calcineurin-like phosphoesterase superfamily domain protein</fullName>
    </submittedName>
</protein>
<evidence type="ECO:0000313" key="5">
    <source>
        <dbReference type="Proteomes" id="UP000317835"/>
    </source>
</evidence>
<dbReference type="Pfam" id="PF00149">
    <property type="entry name" value="Metallophos"/>
    <property type="match status" value="1"/>
</dbReference>
<dbReference type="PANTHER" id="PTHR31302">
    <property type="entry name" value="TRANSMEMBRANE PROTEIN WITH METALLOPHOSPHOESTERASE DOMAIN-RELATED"/>
    <property type="match status" value="1"/>
</dbReference>
<dbReference type="PANTHER" id="PTHR31302:SF31">
    <property type="entry name" value="PHOSPHODIESTERASE YAEI"/>
    <property type="match status" value="1"/>
</dbReference>
<dbReference type="EMBL" id="CP036426">
    <property type="protein sequence ID" value="QDV33475.1"/>
    <property type="molecule type" value="Genomic_DNA"/>
</dbReference>
<name>A0A518GY15_9BACT</name>
<proteinExistence type="predicted"/>
<accession>A0A518GY15</accession>
<dbReference type="InterPro" id="IPR029052">
    <property type="entry name" value="Metallo-depent_PP-like"/>
</dbReference>
<dbReference type="SUPFAM" id="SSF56300">
    <property type="entry name" value="Metallo-dependent phosphatases"/>
    <property type="match status" value="1"/>
</dbReference>